<name>A0A2Z4QDZ5_9CAUD</name>
<protein>
    <submittedName>
        <fullName evidence="1">Uncharacterized protein</fullName>
    </submittedName>
</protein>
<accession>A0A2Z4QDZ5</accession>
<sequence length="182" mass="20910">MRILSGDPGKVNFALAVQEFKDKRITVLGTRMFQHPIQNLHHDMRQPTKEFLAELELMWKLYGPFDAMCFERFQSRGLGGNTIEAISLMLGVISFFALKKKCPLDLITASQWKNAFNRTMDLKGYYAQHNLTSKKSRKAIHEFDASLIGVYTFYRHSGIKPFTGFARIIDVYVPKFLDAPVL</sequence>
<dbReference type="GO" id="GO:0003676">
    <property type="term" value="F:nucleic acid binding"/>
    <property type="evidence" value="ECO:0007669"/>
    <property type="project" value="InterPro"/>
</dbReference>
<proteinExistence type="predicted"/>
<evidence type="ECO:0000313" key="1">
    <source>
        <dbReference type="EMBL" id="AWY08490.1"/>
    </source>
</evidence>
<evidence type="ECO:0000313" key="2">
    <source>
        <dbReference type="Proteomes" id="UP000251795"/>
    </source>
</evidence>
<keyword evidence="2" id="KW-1185">Reference proteome</keyword>
<gene>
    <name evidence="1" type="ORF">Alexandra_227</name>
</gene>
<dbReference type="InterPro" id="IPR036397">
    <property type="entry name" value="RNaseH_sf"/>
</dbReference>
<dbReference type="EMBL" id="MH248138">
    <property type="protein sequence ID" value="AWY08490.1"/>
    <property type="molecule type" value="Genomic_DNA"/>
</dbReference>
<dbReference type="Proteomes" id="UP000251795">
    <property type="component" value="Segment"/>
</dbReference>
<reference evidence="1 2" key="1">
    <citation type="submission" date="2018-04" db="EMBL/GenBank/DDBJ databases">
        <authorList>
            <person name="Go L.Y."/>
            <person name="Mitchell J.A."/>
        </authorList>
    </citation>
    <scope>NUCLEOTIDE SEQUENCE [LARGE SCALE GENOMIC DNA]</scope>
</reference>
<organism evidence="1 2">
    <name type="scientific">Erwinia phage vB_EamM_Alexandra</name>
    <dbReference type="NCBI Taxonomy" id="2201424"/>
    <lineage>
        <taxon>Viruses</taxon>
        <taxon>Duplodnaviria</taxon>
        <taxon>Heunggongvirae</taxon>
        <taxon>Uroviricota</taxon>
        <taxon>Caudoviricetes</taxon>
        <taxon>Alexandravirus</taxon>
        <taxon>Alexandravirus alexandra</taxon>
    </lineage>
</organism>
<dbReference type="Gene3D" id="3.30.420.10">
    <property type="entry name" value="Ribonuclease H-like superfamily/Ribonuclease H"/>
    <property type="match status" value="1"/>
</dbReference>